<reference evidence="1" key="1">
    <citation type="submission" date="2020-05" db="EMBL/GenBank/DDBJ databases">
        <title>Large-scale comparative analyses of tick genomes elucidate their genetic diversity and vector capacities.</title>
        <authorList>
            <person name="Jia N."/>
            <person name="Wang J."/>
            <person name="Shi W."/>
            <person name="Du L."/>
            <person name="Sun Y."/>
            <person name="Zhan W."/>
            <person name="Jiang J."/>
            <person name="Wang Q."/>
            <person name="Zhang B."/>
            <person name="Ji P."/>
            <person name="Sakyi L.B."/>
            <person name="Cui X."/>
            <person name="Yuan T."/>
            <person name="Jiang B."/>
            <person name="Yang W."/>
            <person name="Lam T.T.-Y."/>
            <person name="Chang Q."/>
            <person name="Ding S."/>
            <person name="Wang X."/>
            <person name="Zhu J."/>
            <person name="Ruan X."/>
            <person name="Zhao L."/>
            <person name="Wei J."/>
            <person name="Que T."/>
            <person name="Du C."/>
            <person name="Cheng J."/>
            <person name="Dai P."/>
            <person name="Han X."/>
            <person name="Huang E."/>
            <person name="Gao Y."/>
            <person name="Liu J."/>
            <person name="Shao H."/>
            <person name="Ye R."/>
            <person name="Li L."/>
            <person name="Wei W."/>
            <person name="Wang X."/>
            <person name="Wang C."/>
            <person name="Yang T."/>
            <person name="Huo Q."/>
            <person name="Li W."/>
            <person name="Guo W."/>
            <person name="Chen H."/>
            <person name="Zhou L."/>
            <person name="Ni X."/>
            <person name="Tian J."/>
            <person name="Zhou Y."/>
            <person name="Sheng Y."/>
            <person name="Liu T."/>
            <person name="Pan Y."/>
            <person name="Xia L."/>
            <person name="Li J."/>
            <person name="Zhao F."/>
            <person name="Cao W."/>
        </authorList>
    </citation>
    <scope>NUCLEOTIDE SEQUENCE</scope>
    <source>
        <strain evidence="1">Hyas-2018</strain>
    </source>
</reference>
<protein>
    <submittedName>
        <fullName evidence="1">Uncharacterized protein</fullName>
    </submittedName>
</protein>
<gene>
    <name evidence="1" type="ORF">HPB50_011405</name>
</gene>
<comment type="caution">
    <text evidence="1">The sequence shown here is derived from an EMBL/GenBank/DDBJ whole genome shotgun (WGS) entry which is preliminary data.</text>
</comment>
<accession>A0ACB7SLZ9</accession>
<dbReference type="EMBL" id="CM023483">
    <property type="protein sequence ID" value="KAH6935893.1"/>
    <property type="molecule type" value="Genomic_DNA"/>
</dbReference>
<dbReference type="Proteomes" id="UP000821845">
    <property type="component" value="Chromosome 3"/>
</dbReference>
<evidence type="ECO:0000313" key="1">
    <source>
        <dbReference type="EMBL" id="KAH6935893.1"/>
    </source>
</evidence>
<proteinExistence type="predicted"/>
<evidence type="ECO:0000313" key="2">
    <source>
        <dbReference type="Proteomes" id="UP000821845"/>
    </source>
</evidence>
<organism evidence="1 2">
    <name type="scientific">Hyalomma asiaticum</name>
    <name type="common">Tick</name>
    <dbReference type="NCBI Taxonomy" id="266040"/>
    <lineage>
        <taxon>Eukaryota</taxon>
        <taxon>Metazoa</taxon>
        <taxon>Ecdysozoa</taxon>
        <taxon>Arthropoda</taxon>
        <taxon>Chelicerata</taxon>
        <taxon>Arachnida</taxon>
        <taxon>Acari</taxon>
        <taxon>Parasitiformes</taxon>
        <taxon>Ixodida</taxon>
        <taxon>Ixodoidea</taxon>
        <taxon>Ixodidae</taxon>
        <taxon>Hyalomminae</taxon>
        <taxon>Hyalomma</taxon>
    </lineage>
</organism>
<name>A0ACB7SLZ9_HYAAI</name>
<sequence length="196" mass="22783">MEENNENTALDASHVGFVDQMDGTVERRNVSKEEFEDNTGWRLVGQRKPTKPMSGEQRKESPMWRKCRKQRKQRLRQIIRASRMPQLPKEDYKIIVRPRGGLRITDYRAASITNSIYRAADIHREQEQDTICPNYQKSIIVVSTTIEERANRYQRIAGIKIGTHEFEGSAYEAAPENTPKIVSYPGNAARRNRSRY</sequence>
<keyword evidence="2" id="KW-1185">Reference proteome</keyword>